<keyword evidence="8" id="KW-1185">Reference proteome</keyword>
<accession>A0A9N8DL21</accession>
<dbReference type="OrthoDB" id="271910at2759"/>
<organism evidence="7 8">
    <name type="scientific">Seminavis robusta</name>
    <dbReference type="NCBI Taxonomy" id="568900"/>
    <lineage>
        <taxon>Eukaryota</taxon>
        <taxon>Sar</taxon>
        <taxon>Stramenopiles</taxon>
        <taxon>Ochrophyta</taxon>
        <taxon>Bacillariophyta</taxon>
        <taxon>Bacillariophyceae</taxon>
        <taxon>Bacillariophycidae</taxon>
        <taxon>Naviculales</taxon>
        <taxon>Naviculaceae</taxon>
        <taxon>Seminavis</taxon>
    </lineage>
</organism>
<feature type="region of interest" description="Disordered" evidence="4">
    <location>
        <begin position="44"/>
        <end position="71"/>
    </location>
</feature>
<dbReference type="Gene3D" id="3.30.70.580">
    <property type="entry name" value="Pseudouridine synthase I, catalytic domain, N-terminal subdomain"/>
    <property type="match status" value="1"/>
</dbReference>
<dbReference type="PANTHER" id="PTHR11142:SF10">
    <property type="entry name" value="TRNA PSEUDOURIDINE SYNTHASE"/>
    <property type="match status" value="1"/>
</dbReference>
<evidence type="ECO:0000313" key="8">
    <source>
        <dbReference type="Proteomes" id="UP001153069"/>
    </source>
</evidence>
<dbReference type="Pfam" id="PF01416">
    <property type="entry name" value="PseudoU_synth_1"/>
    <property type="match status" value="1"/>
</dbReference>
<name>A0A9N8DL21_9STRA</name>
<feature type="region of interest" description="Disordered" evidence="4">
    <location>
        <begin position="464"/>
        <end position="515"/>
    </location>
</feature>
<feature type="domain" description="Pseudouridine synthase I TruA alpha/beta" evidence="6">
    <location>
        <begin position="417"/>
        <end position="512"/>
    </location>
</feature>
<dbReference type="InterPro" id="IPR020097">
    <property type="entry name" value="PsdUridine_synth_TruA_a/b_dom"/>
</dbReference>
<evidence type="ECO:0000256" key="2">
    <source>
        <dbReference type="ARBA" id="ARBA00022694"/>
    </source>
</evidence>
<comment type="similarity">
    <text evidence="1">Belongs to the tRNA pseudouridine synthase TruA family.</text>
</comment>
<feature type="region of interest" description="Disordered" evidence="4">
    <location>
        <begin position="106"/>
        <end position="125"/>
    </location>
</feature>
<dbReference type="Proteomes" id="UP001153069">
    <property type="component" value="Unassembled WGS sequence"/>
</dbReference>
<dbReference type="InterPro" id="IPR020095">
    <property type="entry name" value="PsdUridine_synth_TruA_C"/>
</dbReference>
<dbReference type="GO" id="GO:0009982">
    <property type="term" value="F:pseudouridine synthase activity"/>
    <property type="evidence" value="ECO:0007669"/>
    <property type="project" value="InterPro"/>
</dbReference>
<proteinExistence type="inferred from homology"/>
<dbReference type="AlphaFoldDB" id="A0A9N8DL21"/>
<dbReference type="InterPro" id="IPR020103">
    <property type="entry name" value="PsdUridine_synth_cat_dom_sf"/>
</dbReference>
<keyword evidence="3" id="KW-0413">Isomerase</keyword>
<dbReference type="GO" id="GO:0031119">
    <property type="term" value="P:tRNA pseudouridine synthesis"/>
    <property type="evidence" value="ECO:0007669"/>
    <property type="project" value="TreeGrafter"/>
</dbReference>
<dbReference type="InterPro" id="IPR001406">
    <property type="entry name" value="PsdUridine_synth_TruA"/>
</dbReference>
<dbReference type="SUPFAM" id="SSF55120">
    <property type="entry name" value="Pseudouridine synthase"/>
    <property type="match status" value="1"/>
</dbReference>
<evidence type="ECO:0000313" key="7">
    <source>
        <dbReference type="EMBL" id="CAB9502505.1"/>
    </source>
</evidence>
<feature type="region of interest" description="Disordered" evidence="4">
    <location>
        <begin position="149"/>
        <end position="170"/>
    </location>
</feature>
<dbReference type="EMBL" id="CAICTM010000137">
    <property type="protein sequence ID" value="CAB9502505.1"/>
    <property type="molecule type" value="Genomic_DNA"/>
</dbReference>
<dbReference type="Gene3D" id="3.30.70.660">
    <property type="entry name" value="Pseudouridine synthase I, catalytic domain, C-terminal subdomain"/>
    <property type="match status" value="1"/>
</dbReference>
<evidence type="ECO:0000256" key="5">
    <source>
        <dbReference type="SAM" id="SignalP"/>
    </source>
</evidence>
<reference evidence="7" key="1">
    <citation type="submission" date="2020-06" db="EMBL/GenBank/DDBJ databases">
        <authorList>
            <consortium name="Plant Systems Biology data submission"/>
        </authorList>
    </citation>
    <scope>NUCLEOTIDE SEQUENCE</scope>
    <source>
        <strain evidence="7">D6</strain>
    </source>
</reference>
<evidence type="ECO:0000256" key="4">
    <source>
        <dbReference type="SAM" id="MobiDB-lite"/>
    </source>
</evidence>
<dbReference type="InterPro" id="IPR020094">
    <property type="entry name" value="TruA/RsuA/RluB/E/F_N"/>
</dbReference>
<comment type="caution">
    <text evidence="7">The sequence shown here is derived from an EMBL/GenBank/DDBJ whole genome shotgun (WGS) entry which is preliminary data.</text>
</comment>
<sequence>MARQGVMLIILMYFLLFVGRVSGFLPATSTTSWLKNPSPCIQFLSSNSDSPQPPPSNSNDKQYNTYQKQPQLQEISREERVLQDLWNQNPFSIANQVVKSVIVDNASSSASPPRPPPLREEDNQHDHYNHCQLPREDYQELFGRLLDAGDGGGAEPKKDTTAIHIHPPSNKNTKAYRASFRLDIAYRGDAFCGWQTNPNNPLPSVQKTLEDWLQPLLYERPKKRRQKAPQKRVDLRSAGRTDAGVHAVGQVSRFRTWISSSVDNNSTAAAVVPANNNATSTTNHFGPSSVLPPEQIIWEHLQQHPRAGLDFACVAVTPVSSKFHPTFGANCRAYLYVVDVPPIQQLLLQSQQQQQQQSTQQTTTLHDFLNVINQLLKSLVVSSAEDDDESSLDFIAMSYGKVETQSTQCRLTVARAFLASTSTSSHDHEEQALCIQLVGDRFLRRMVRILVATVLREALTFVSASPRDDDDDPSTDAGSSKRRLVELLETKDRRQTARPAPPQGLIFSGAQFQVQ</sequence>
<feature type="compositionally biased region" description="Polar residues" evidence="4">
    <location>
        <begin position="61"/>
        <end position="71"/>
    </location>
</feature>
<evidence type="ECO:0000259" key="6">
    <source>
        <dbReference type="Pfam" id="PF01416"/>
    </source>
</evidence>
<evidence type="ECO:0000256" key="3">
    <source>
        <dbReference type="ARBA" id="ARBA00023235"/>
    </source>
</evidence>
<feature type="chain" id="PRO_5040223867" evidence="5">
    <location>
        <begin position="24"/>
        <end position="515"/>
    </location>
</feature>
<keyword evidence="2" id="KW-0819">tRNA processing</keyword>
<feature type="signal peptide" evidence="5">
    <location>
        <begin position="1"/>
        <end position="23"/>
    </location>
</feature>
<protein>
    <submittedName>
        <fullName evidence="7">Pseudouridine synthase A</fullName>
    </submittedName>
</protein>
<keyword evidence="5" id="KW-0732">Signal</keyword>
<evidence type="ECO:0000256" key="1">
    <source>
        <dbReference type="ARBA" id="ARBA00009375"/>
    </source>
</evidence>
<dbReference type="GO" id="GO:0003723">
    <property type="term" value="F:RNA binding"/>
    <property type="evidence" value="ECO:0007669"/>
    <property type="project" value="InterPro"/>
</dbReference>
<dbReference type="PANTHER" id="PTHR11142">
    <property type="entry name" value="PSEUDOURIDYLATE SYNTHASE"/>
    <property type="match status" value="1"/>
</dbReference>
<gene>
    <name evidence="7" type="ORF">SEMRO_138_G064810.1</name>
</gene>
<feature type="compositionally biased region" description="Basic and acidic residues" evidence="4">
    <location>
        <begin position="483"/>
        <end position="495"/>
    </location>
</feature>